<feature type="transmembrane region" description="Helical" evidence="1">
    <location>
        <begin position="34"/>
        <end position="54"/>
    </location>
</feature>
<name>A0A011PU02_9PROT</name>
<accession>A0A011PU02</accession>
<dbReference type="Proteomes" id="UP000020218">
    <property type="component" value="Unassembled WGS sequence"/>
</dbReference>
<comment type="caution">
    <text evidence="2">The sequence shown here is derived from an EMBL/GenBank/DDBJ whole genome shotgun (WGS) entry which is preliminary data.</text>
</comment>
<keyword evidence="1" id="KW-1133">Transmembrane helix</keyword>
<organism evidence="2 3">
    <name type="scientific">Candidatus Accumulibacter adjunctus</name>
    <dbReference type="NCBI Taxonomy" id="1454001"/>
    <lineage>
        <taxon>Bacteria</taxon>
        <taxon>Pseudomonadati</taxon>
        <taxon>Pseudomonadota</taxon>
        <taxon>Betaproteobacteria</taxon>
        <taxon>Candidatus Accumulibacter</taxon>
    </lineage>
</organism>
<proteinExistence type="predicted"/>
<evidence type="ECO:0000313" key="2">
    <source>
        <dbReference type="EMBL" id="EXI69844.1"/>
    </source>
</evidence>
<keyword evidence="1" id="KW-0472">Membrane</keyword>
<dbReference type="PATRIC" id="fig|1454001.3.peg.187"/>
<dbReference type="AlphaFoldDB" id="A0A011PU02"/>
<keyword evidence="3" id="KW-1185">Reference proteome</keyword>
<evidence type="ECO:0000256" key="1">
    <source>
        <dbReference type="SAM" id="Phobius"/>
    </source>
</evidence>
<gene>
    <name evidence="2" type="ORF">AW08_00337</name>
</gene>
<dbReference type="EMBL" id="JFAX01000001">
    <property type="protein sequence ID" value="EXI69844.1"/>
    <property type="molecule type" value="Genomic_DNA"/>
</dbReference>
<protein>
    <submittedName>
        <fullName evidence="2">Uncharacterized protein</fullName>
    </submittedName>
</protein>
<reference evidence="2" key="1">
    <citation type="submission" date="2014-02" db="EMBL/GenBank/DDBJ databases">
        <title>Expanding our view of genomic diversity in Candidatus Accumulibacter clades.</title>
        <authorList>
            <person name="Skennerton C.T."/>
            <person name="Barr J.J."/>
            <person name="Slater F.R."/>
            <person name="Bond P.L."/>
            <person name="Tyson G.W."/>
        </authorList>
    </citation>
    <scope>NUCLEOTIDE SEQUENCE [LARGE SCALE GENOMIC DNA]</scope>
</reference>
<sequence length="55" mass="6459">MFEPVNLFPFIALAFLLASAFRWARNGGRWEVSIRIWLMMAAIFAIVAAWLRFLR</sequence>
<keyword evidence="1" id="KW-0812">Transmembrane</keyword>
<dbReference type="STRING" id="1454001.AW08_00337"/>
<evidence type="ECO:0000313" key="3">
    <source>
        <dbReference type="Proteomes" id="UP000020218"/>
    </source>
</evidence>